<name>A0A5M4FCU6_9ACTN</name>
<dbReference type="RefSeq" id="WP_149690702.1">
    <property type="nucleotide sequence ID" value="NZ_SDPQ02000003.1"/>
</dbReference>
<accession>A0A5M4FCU6</accession>
<evidence type="ECO:0000313" key="4">
    <source>
        <dbReference type="EMBL" id="KAA1396059.1"/>
    </source>
</evidence>
<gene>
    <name evidence="4" type="ORF">ESP70_018215</name>
</gene>
<dbReference type="SUPFAM" id="SSF53639">
    <property type="entry name" value="AraD/HMP-PK domain-like"/>
    <property type="match status" value="1"/>
</dbReference>
<protein>
    <submittedName>
        <fullName evidence="4">Aldolase</fullName>
    </submittedName>
</protein>
<keyword evidence="5" id="KW-1185">Reference proteome</keyword>
<dbReference type="Pfam" id="PF00596">
    <property type="entry name" value="Aldolase_II"/>
    <property type="match status" value="1"/>
</dbReference>
<dbReference type="SMART" id="SM01007">
    <property type="entry name" value="Aldolase_II"/>
    <property type="match status" value="1"/>
</dbReference>
<proteinExistence type="predicted"/>
<dbReference type="GO" id="GO:0019323">
    <property type="term" value="P:pentose catabolic process"/>
    <property type="evidence" value="ECO:0007669"/>
    <property type="project" value="TreeGrafter"/>
</dbReference>
<evidence type="ECO:0000256" key="1">
    <source>
        <dbReference type="ARBA" id="ARBA00022723"/>
    </source>
</evidence>
<dbReference type="GO" id="GO:0046872">
    <property type="term" value="F:metal ion binding"/>
    <property type="evidence" value="ECO:0007669"/>
    <property type="project" value="UniProtKB-KW"/>
</dbReference>
<dbReference type="InterPro" id="IPR036409">
    <property type="entry name" value="Aldolase_II/adducin_N_sf"/>
</dbReference>
<evidence type="ECO:0000256" key="2">
    <source>
        <dbReference type="ARBA" id="ARBA00023239"/>
    </source>
</evidence>
<keyword evidence="2" id="KW-0456">Lyase</keyword>
<dbReference type="InterPro" id="IPR050197">
    <property type="entry name" value="Aldolase_class_II_sugar_metab"/>
</dbReference>
<dbReference type="InterPro" id="IPR001303">
    <property type="entry name" value="Aldolase_II/adducin_N"/>
</dbReference>
<dbReference type="AlphaFoldDB" id="A0A5M4FCU6"/>
<evidence type="ECO:0000259" key="3">
    <source>
        <dbReference type="SMART" id="SM01007"/>
    </source>
</evidence>
<dbReference type="Proteomes" id="UP000380867">
    <property type="component" value="Unassembled WGS sequence"/>
</dbReference>
<dbReference type="Gene3D" id="3.40.225.10">
    <property type="entry name" value="Class II aldolase/adducin N-terminal domain"/>
    <property type="match status" value="1"/>
</dbReference>
<reference evidence="4" key="1">
    <citation type="submission" date="2019-09" db="EMBL/GenBank/DDBJ databases">
        <authorList>
            <person name="Li J."/>
        </authorList>
    </citation>
    <scope>NUCLEOTIDE SEQUENCE [LARGE SCALE GENOMIC DNA]</scope>
    <source>
        <strain evidence="4">JCM 14732</strain>
    </source>
</reference>
<dbReference type="PANTHER" id="PTHR22789:SF0">
    <property type="entry name" value="3-OXO-TETRONATE 4-PHOSPHATE DECARBOXYLASE-RELATED"/>
    <property type="match status" value="1"/>
</dbReference>
<sequence length="217" mass="22067">MSSVLVDAGAAIVTAGADLSRAGLSPGTTGNVSVRVGEHVVCTPTGADLGALDPSNLSVIAADGSHVSGPRATKETFMHLAMYAADPGVGAIVHTHATRATAVSCLAGLDPVDAIVPLTPYLTMKAGPIAVVDYRAPGDRDIAPLIADASRAGHRGILLANHGTLVGGATVGDAVTATIELEQAAAIMLLTAGREVRRLTDDEVADLRDRYPYRQTG</sequence>
<keyword evidence="1" id="KW-0479">Metal-binding</keyword>
<dbReference type="OrthoDB" id="9786287at2"/>
<dbReference type="GO" id="GO:0005829">
    <property type="term" value="C:cytosol"/>
    <property type="evidence" value="ECO:0007669"/>
    <property type="project" value="TreeGrafter"/>
</dbReference>
<evidence type="ECO:0000313" key="5">
    <source>
        <dbReference type="Proteomes" id="UP000380867"/>
    </source>
</evidence>
<dbReference type="EMBL" id="SDPQ02000003">
    <property type="protein sequence ID" value="KAA1396059.1"/>
    <property type="molecule type" value="Genomic_DNA"/>
</dbReference>
<feature type="domain" description="Class II aldolase/adducin N-terminal" evidence="3">
    <location>
        <begin position="10"/>
        <end position="189"/>
    </location>
</feature>
<dbReference type="PANTHER" id="PTHR22789">
    <property type="entry name" value="FUCULOSE PHOSPHATE ALDOLASE"/>
    <property type="match status" value="1"/>
</dbReference>
<comment type="caution">
    <text evidence="4">The sequence shown here is derived from an EMBL/GenBank/DDBJ whole genome shotgun (WGS) entry which is preliminary data.</text>
</comment>
<dbReference type="GO" id="GO:0016832">
    <property type="term" value="F:aldehyde-lyase activity"/>
    <property type="evidence" value="ECO:0007669"/>
    <property type="project" value="TreeGrafter"/>
</dbReference>
<organism evidence="4 5">
    <name type="scientific">Aeromicrobium ginsengisoli</name>
    <dbReference type="NCBI Taxonomy" id="363867"/>
    <lineage>
        <taxon>Bacteria</taxon>
        <taxon>Bacillati</taxon>
        <taxon>Actinomycetota</taxon>
        <taxon>Actinomycetes</taxon>
        <taxon>Propionibacteriales</taxon>
        <taxon>Nocardioidaceae</taxon>
        <taxon>Aeromicrobium</taxon>
    </lineage>
</organism>